<evidence type="ECO:0000313" key="9">
    <source>
        <dbReference type="Proteomes" id="UP000265120"/>
    </source>
</evidence>
<accession>A0A3P8WKV8</accession>
<dbReference type="GO" id="GO:0008430">
    <property type="term" value="F:selenium binding"/>
    <property type="evidence" value="ECO:0007669"/>
    <property type="project" value="InterPro"/>
</dbReference>
<keyword evidence="5" id="KW-0325">Glycoprotein</keyword>
<proteinExistence type="predicted"/>
<evidence type="ECO:0000259" key="7">
    <source>
        <dbReference type="Pfam" id="PF04592"/>
    </source>
</evidence>
<dbReference type="Ensembl" id="ENSCSET00000027731.1">
    <property type="protein sequence ID" value="ENSCSEP00000027364.1"/>
    <property type="gene ID" value="ENSCSEG00000017485.1"/>
</dbReference>
<dbReference type="InParanoid" id="A0A3P8WKV8"/>
<organism evidence="8 9">
    <name type="scientific">Cynoglossus semilaevis</name>
    <name type="common">Tongue sole</name>
    <dbReference type="NCBI Taxonomy" id="244447"/>
    <lineage>
        <taxon>Eukaryota</taxon>
        <taxon>Metazoa</taxon>
        <taxon>Chordata</taxon>
        <taxon>Craniata</taxon>
        <taxon>Vertebrata</taxon>
        <taxon>Euteleostomi</taxon>
        <taxon>Actinopterygii</taxon>
        <taxon>Neopterygii</taxon>
        <taxon>Teleostei</taxon>
        <taxon>Neoteleostei</taxon>
        <taxon>Acanthomorphata</taxon>
        <taxon>Carangaria</taxon>
        <taxon>Pleuronectiformes</taxon>
        <taxon>Pleuronectoidei</taxon>
        <taxon>Cynoglossidae</taxon>
        <taxon>Cynoglossinae</taxon>
        <taxon>Cynoglossus</taxon>
    </lineage>
</organism>
<sequence length="203" mass="22985">MVVNHQGVVAQRVHSMLEARLSENITLYKQDEQQTDVWQTLNGDKNDFLIYDRCGRLTHHISLPYYVISHGHVERAIKDTYCNHICGICTHEVHTTHKDTHMNPGPVSVSGHDHDHHHGRHHGHGGAHDFHPRGLGYGHHHHHGHHHGGDDGTGQHHNHGHGQRSHDFSRHDGHHSADPDLIQHVMQVQLMPQEEAQGAPVRS</sequence>
<comment type="subcellular location">
    <subcellularLocation>
        <location evidence="1">Secreted</location>
    </subcellularLocation>
</comment>
<evidence type="ECO:0000256" key="4">
    <source>
        <dbReference type="ARBA" id="ARBA00022933"/>
    </source>
</evidence>
<feature type="domain" description="Selenoprotein P N-terminal" evidence="7">
    <location>
        <begin position="1"/>
        <end position="166"/>
    </location>
</feature>
<dbReference type="STRING" id="244447.ENSCSEP00000027364"/>
<dbReference type="InterPro" id="IPR037941">
    <property type="entry name" value="SeP"/>
</dbReference>
<feature type="compositionally biased region" description="Basic and acidic residues" evidence="6">
    <location>
        <begin position="164"/>
        <end position="177"/>
    </location>
</feature>
<reference evidence="8 9" key="1">
    <citation type="journal article" date="2014" name="Nat. Genet.">
        <title>Whole-genome sequence of a flatfish provides insights into ZW sex chromosome evolution and adaptation to a benthic lifestyle.</title>
        <authorList>
            <person name="Chen S."/>
            <person name="Zhang G."/>
            <person name="Shao C."/>
            <person name="Huang Q."/>
            <person name="Liu G."/>
            <person name="Zhang P."/>
            <person name="Song W."/>
            <person name="An N."/>
            <person name="Chalopin D."/>
            <person name="Volff J.N."/>
            <person name="Hong Y."/>
            <person name="Li Q."/>
            <person name="Sha Z."/>
            <person name="Zhou H."/>
            <person name="Xie M."/>
            <person name="Yu Q."/>
            <person name="Liu Y."/>
            <person name="Xiang H."/>
            <person name="Wang N."/>
            <person name="Wu K."/>
            <person name="Yang C."/>
            <person name="Zhou Q."/>
            <person name="Liao X."/>
            <person name="Yang L."/>
            <person name="Hu Q."/>
            <person name="Zhang J."/>
            <person name="Meng L."/>
            <person name="Jin L."/>
            <person name="Tian Y."/>
            <person name="Lian J."/>
            <person name="Yang J."/>
            <person name="Miao G."/>
            <person name="Liu S."/>
            <person name="Liang Z."/>
            <person name="Yan F."/>
            <person name="Li Y."/>
            <person name="Sun B."/>
            <person name="Zhang H."/>
            <person name="Zhang J."/>
            <person name="Zhu Y."/>
            <person name="Du M."/>
            <person name="Zhao Y."/>
            <person name="Schartl M."/>
            <person name="Tang Q."/>
            <person name="Wang J."/>
        </authorList>
    </citation>
    <scope>NUCLEOTIDE SEQUENCE</scope>
</reference>
<evidence type="ECO:0000256" key="5">
    <source>
        <dbReference type="ARBA" id="ARBA00023180"/>
    </source>
</evidence>
<dbReference type="InterPro" id="IPR007671">
    <property type="entry name" value="Selenoprotein-P_N"/>
</dbReference>
<keyword evidence="9" id="KW-1185">Reference proteome</keyword>
<dbReference type="AlphaFoldDB" id="A0A3P8WKV8"/>
<dbReference type="PANTHER" id="PTHR10105">
    <property type="entry name" value="SELENOPROTEIN P"/>
    <property type="match status" value="1"/>
</dbReference>
<evidence type="ECO:0000313" key="8">
    <source>
        <dbReference type="Ensembl" id="ENSCSEP00000027364.1"/>
    </source>
</evidence>
<dbReference type="Pfam" id="PF04592">
    <property type="entry name" value="SelP_N"/>
    <property type="match status" value="1"/>
</dbReference>
<evidence type="ECO:0000256" key="6">
    <source>
        <dbReference type="SAM" id="MobiDB-lite"/>
    </source>
</evidence>
<protein>
    <recommendedName>
        <fullName evidence="7">Selenoprotein P N-terminal domain-containing protein</fullName>
    </recommendedName>
</protein>
<reference evidence="8" key="2">
    <citation type="submission" date="2025-08" db="UniProtKB">
        <authorList>
            <consortium name="Ensembl"/>
        </authorList>
    </citation>
    <scope>IDENTIFICATION</scope>
</reference>
<keyword evidence="2" id="KW-0964">Secreted</keyword>
<evidence type="ECO:0000256" key="3">
    <source>
        <dbReference type="ARBA" id="ARBA00022729"/>
    </source>
</evidence>
<evidence type="ECO:0000256" key="1">
    <source>
        <dbReference type="ARBA" id="ARBA00004613"/>
    </source>
</evidence>
<feature type="region of interest" description="Disordered" evidence="6">
    <location>
        <begin position="100"/>
        <end position="177"/>
    </location>
</feature>
<dbReference type="GeneTree" id="ENSGT00510000049326"/>
<dbReference type="GO" id="GO:0001887">
    <property type="term" value="P:selenium compound metabolic process"/>
    <property type="evidence" value="ECO:0007669"/>
    <property type="project" value="TreeGrafter"/>
</dbReference>
<keyword evidence="4" id="KW-0712">Selenocysteine</keyword>
<dbReference type="GO" id="GO:0005576">
    <property type="term" value="C:extracellular region"/>
    <property type="evidence" value="ECO:0007669"/>
    <property type="project" value="UniProtKB-SubCell"/>
</dbReference>
<keyword evidence="3" id="KW-0732">Signal</keyword>
<name>A0A3P8WKV8_CYNSE</name>
<reference evidence="8" key="3">
    <citation type="submission" date="2025-09" db="UniProtKB">
        <authorList>
            <consortium name="Ensembl"/>
        </authorList>
    </citation>
    <scope>IDENTIFICATION</scope>
</reference>
<dbReference type="PANTHER" id="PTHR10105:SF3">
    <property type="entry name" value="SELENOPROTEIN P"/>
    <property type="match status" value="1"/>
</dbReference>
<dbReference type="OMA" id="ARISECN"/>
<dbReference type="Proteomes" id="UP000265120">
    <property type="component" value="Chromosome Z"/>
</dbReference>
<evidence type="ECO:0000256" key="2">
    <source>
        <dbReference type="ARBA" id="ARBA00022525"/>
    </source>
</evidence>